<sequence>MCSAPPDAHTRTDTCSLPIAYPVIRCPLLCRSALIITNQPSKYATTEMTAVLLQEFLSKSTHTKITSMSPGGVETEIIERIAMTAPDFPILCTDP</sequence>
<evidence type="ECO:0000313" key="1">
    <source>
        <dbReference type="EMBL" id="KRF94210.1"/>
    </source>
</evidence>
<organism evidence="1 2">
    <name type="scientific">Drosophila mojavensis</name>
    <name type="common">Fruit fly</name>
    <dbReference type="NCBI Taxonomy" id="7230"/>
    <lineage>
        <taxon>Eukaryota</taxon>
        <taxon>Metazoa</taxon>
        <taxon>Ecdysozoa</taxon>
        <taxon>Arthropoda</taxon>
        <taxon>Hexapoda</taxon>
        <taxon>Insecta</taxon>
        <taxon>Pterygota</taxon>
        <taxon>Neoptera</taxon>
        <taxon>Endopterygota</taxon>
        <taxon>Diptera</taxon>
        <taxon>Brachycera</taxon>
        <taxon>Muscomorpha</taxon>
        <taxon>Ephydroidea</taxon>
        <taxon>Drosophilidae</taxon>
        <taxon>Drosophila</taxon>
    </lineage>
</organism>
<dbReference type="AlphaFoldDB" id="A0A0Q9WN49"/>
<name>A0A0Q9WN49_DROMO</name>
<accession>A0A0Q9WN49</accession>
<keyword evidence="2" id="KW-1185">Reference proteome</keyword>
<dbReference type="KEGG" id="dmo:Dmoj_GI26290"/>
<dbReference type="Proteomes" id="UP000009192">
    <property type="component" value="Unassembled WGS sequence"/>
</dbReference>
<dbReference type="EMBL" id="CH933810">
    <property type="protein sequence ID" value="KRF94210.1"/>
    <property type="molecule type" value="Genomic_DNA"/>
</dbReference>
<dbReference type="InParanoid" id="A0A0Q9WN49"/>
<gene>
    <name evidence="1" type="primary">Dmoj\GI26290</name>
    <name evidence="1" type="ORF">Dmoj_GI26290</name>
</gene>
<reference evidence="1 2" key="1">
    <citation type="journal article" date="2007" name="Nature">
        <title>Evolution of genes and genomes on the Drosophila phylogeny.</title>
        <authorList>
            <consortium name="Drosophila 12 Genomes Consortium"/>
            <person name="Clark A.G."/>
            <person name="Eisen M.B."/>
            <person name="Smith D.R."/>
            <person name="Bergman C.M."/>
            <person name="Oliver B."/>
            <person name="Markow T.A."/>
            <person name="Kaufman T.C."/>
            <person name="Kellis M."/>
            <person name="Gelbart W."/>
            <person name="Iyer V.N."/>
            <person name="Pollard D.A."/>
            <person name="Sackton T.B."/>
            <person name="Larracuente A.M."/>
            <person name="Singh N.D."/>
            <person name="Abad J.P."/>
            <person name="Abt D.N."/>
            <person name="Adryan B."/>
            <person name="Aguade M."/>
            <person name="Akashi H."/>
            <person name="Anderson W.W."/>
            <person name="Aquadro C.F."/>
            <person name="Ardell D.H."/>
            <person name="Arguello R."/>
            <person name="Artieri C.G."/>
            <person name="Barbash D.A."/>
            <person name="Barker D."/>
            <person name="Barsanti P."/>
            <person name="Batterham P."/>
            <person name="Batzoglou S."/>
            <person name="Begun D."/>
            <person name="Bhutkar A."/>
            <person name="Blanco E."/>
            <person name="Bosak S.A."/>
            <person name="Bradley R.K."/>
            <person name="Brand A.D."/>
            <person name="Brent M.R."/>
            <person name="Brooks A.N."/>
            <person name="Brown R.H."/>
            <person name="Butlin R.K."/>
            <person name="Caggese C."/>
            <person name="Calvi B.R."/>
            <person name="Bernardo de Carvalho A."/>
            <person name="Caspi A."/>
            <person name="Castrezana S."/>
            <person name="Celniker S.E."/>
            <person name="Chang J.L."/>
            <person name="Chapple C."/>
            <person name="Chatterji S."/>
            <person name="Chinwalla A."/>
            <person name="Civetta A."/>
            <person name="Clifton S.W."/>
            <person name="Comeron J.M."/>
            <person name="Costello J.C."/>
            <person name="Coyne J.A."/>
            <person name="Daub J."/>
            <person name="David R.G."/>
            <person name="Delcher A.L."/>
            <person name="Delehaunty K."/>
            <person name="Do C.B."/>
            <person name="Ebling H."/>
            <person name="Edwards K."/>
            <person name="Eickbush T."/>
            <person name="Evans J.D."/>
            <person name="Filipski A."/>
            <person name="Findeiss S."/>
            <person name="Freyhult E."/>
            <person name="Fulton L."/>
            <person name="Fulton R."/>
            <person name="Garcia A.C."/>
            <person name="Gardiner A."/>
            <person name="Garfield D.A."/>
            <person name="Garvin B.E."/>
            <person name="Gibson G."/>
            <person name="Gilbert D."/>
            <person name="Gnerre S."/>
            <person name="Godfrey J."/>
            <person name="Good R."/>
            <person name="Gotea V."/>
            <person name="Gravely B."/>
            <person name="Greenberg A.J."/>
            <person name="Griffiths-Jones S."/>
            <person name="Gross S."/>
            <person name="Guigo R."/>
            <person name="Gustafson E.A."/>
            <person name="Haerty W."/>
            <person name="Hahn M.W."/>
            <person name="Halligan D.L."/>
            <person name="Halpern A.L."/>
            <person name="Halter G.M."/>
            <person name="Han M.V."/>
            <person name="Heger A."/>
            <person name="Hillier L."/>
            <person name="Hinrichs A.S."/>
            <person name="Holmes I."/>
            <person name="Hoskins R.A."/>
            <person name="Hubisz M.J."/>
            <person name="Hultmark D."/>
            <person name="Huntley M.A."/>
            <person name="Jaffe D.B."/>
            <person name="Jagadeeshan S."/>
            <person name="Jeck W.R."/>
            <person name="Johnson J."/>
            <person name="Jones C.D."/>
            <person name="Jordan W.C."/>
            <person name="Karpen G.H."/>
            <person name="Kataoka E."/>
            <person name="Keightley P.D."/>
            <person name="Kheradpour P."/>
            <person name="Kirkness E.F."/>
            <person name="Koerich L.B."/>
            <person name="Kristiansen K."/>
            <person name="Kudrna D."/>
            <person name="Kulathinal R.J."/>
            <person name="Kumar S."/>
            <person name="Kwok R."/>
            <person name="Lander E."/>
            <person name="Langley C.H."/>
            <person name="Lapoint R."/>
            <person name="Lazzaro B.P."/>
            <person name="Lee S.J."/>
            <person name="Levesque L."/>
            <person name="Li R."/>
            <person name="Lin C.F."/>
            <person name="Lin M.F."/>
            <person name="Lindblad-Toh K."/>
            <person name="Llopart A."/>
            <person name="Long M."/>
            <person name="Low L."/>
            <person name="Lozovsky E."/>
            <person name="Lu J."/>
            <person name="Luo M."/>
            <person name="Machado C.A."/>
            <person name="Makalowski W."/>
            <person name="Marzo M."/>
            <person name="Matsuda M."/>
            <person name="Matzkin L."/>
            <person name="McAllister B."/>
            <person name="McBride C.S."/>
            <person name="McKernan B."/>
            <person name="McKernan K."/>
            <person name="Mendez-Lago M."/>
            <person name="Minx P."/>
            <person name="Mollenhauer M.U."/>
            <person name="Montooth K."/>
            <person name="Mount S.M."/>
            <person name="Mu X."/>
            <person name="Myers E."/>
            <person name="Negre B."/>
            <person name="Newfeld S."/>
            <person name="Nielsen R."/>
            <person name="Noor M.A."/>
            <person name="O'Grady P."/>
            <person name="Pachter L."/>
            <person name="Papaceit M."/>
            <person name="Parisi M.J."/>
            <person name="Parisi M."/>
            <person name="Parts L."/>
            <person name="Pedersen J.S."/>
            <person name="Pesole G."/>
            <person name="Phillippy A.M."/>
            <person name="Ponting C.P."/>
            <person name="Pop M."/>
            <person name="Porcelli D."/>
            <person name="Powell J.R."/>
            <person name="Prohaska S."/>
            <person name="Pruitt K."/>
            <person name="Puig M."/>
            <person name="Quesneville H."/>
            <person name="Ram K.R."/>
            <person name="Rand D."/>
            <person name="Rasmussen M.D."/>
            <person name="Reed L.K."/>
            <person name="Reenan R."/>
            <person name="Reily A."/>
            <person name="Remington K.A."/>
            <person name="Rieger T.T."/>
            <person name="Ritchie M.G."/>
            <person name="Robin C."/>
            <person name="Rogers Y.H."/>
            <person name="Rohde C."/>
            <person name="Rozas J."/>
            <person name="Rubenfield M.J."/>
            <person name="Ruiz A."/>
            <person name="Russo S."/>
            <person name="Salzberg S.L."/>
            <person name="Sanchez-Gracia A."/>
            <person name="Saranga D.J."/>
            <person name="Sato H."/>
            <person name="Schaeffer S.W."/>
            <person name="Schatz M.C."/>
            <person name="Schlenke T."/>
            <person name="Schwartz R."/>
            <person name="Segarra C."/>
            <person name="Singh R.S."/>
            <person name="Sirot L."/>
            <person name="Sirota M."/>
            <person name="Sisneros N.B."/>
            <person name="Smith C.D."/>
            <person name="Smith T.F."/>
            <person name="Spieth J."/>
            <person name="Stage D.E."/>
            <person name="Stark A."/>
            <person name="Stephan W."/>
            <person name="Strausberg R.L."/>
            <person name="Strempel S."/>
            <person name="Sturgill D."/>
            <person name="Sutton G."/>
            <person name="Sutton G.G."/>
            <person name="Tao W."/>
            <person name="Teichmann S."/>
            <person name="Tobari Y.N."/>
            <person name="Tomimura Y."/>
            <person name="Tsolas J.M."/>
            <person name="Valente V.L."/>
            <person name="Venter E."/>
            <person name="Venter J.C."/>
            <person name="Vicario S."/>
            <person name="Vieira F.G."/>
            <person name="Vilella A.J."/>
            <person name="Villasante A."/>
            <person name="Walenz B."/>
            <person name="Wang J."/>
            <person name="Wasserman M."/>
            <person name="Watts T."/>
            <person name="Wilson D."/>
            <person name="Wilson R.K."/>
            <person name="Wing R.A."/>
            <person name="Wolfner M.F."/>
            <person name="Wong A."/>
            <person name="Wong G.K."/>
            <person name="Wu C.I."/>
            <person name="Wu G."/>
            <person name="Yamamoto D."/>
            <person name="Yang H.P."/>
            <person name="Yang S.P."/>
            <person name="Yorke J.A."/>
            <person name="Yoshida K."/>
            <person name="Zdobnov E."/>
            <person name="Zhang P."/>
            <person name="Zhang Y."/>
            <person name="Zimin A.V."/>
            <person name="Baldwin J."/>
            <person name="Abdouelleil A."/>
            <person name="Abdulkadir J."/>
            <person name="Abebe A."/>
            <person name="Abera B."/>
            <person name="Abreu J."/>
            <person name="Acer S.C."/>
            <person name="Aftuck L."/>
            <person name="Alexander A."/>
            <person name="An P."/>
            <person name="Anderson E."/>
            <person name="Anderson S."/>
            <person name="Arachi H."/>
            <person name="Azer M."/>
            <person name="Bachantsang P."/>
            <person name="Barry A."/>
            <person name="Bayul T."/>
            <person name="Berlin A."/>
            <person name="Bessette D."/>
            <person name="Bloom T."/>
            <person name="Blye J."/>
            <person name="Boguslavskiy L."/>
            <person name="Bonnet C."/>
            <person name="Boukhgalter B."/>
            <person name="Bourzgui I."/>
            <person name="Brown A."/>
            <person name="Cahill P."/>
            <person name="Channer S."/>
            <person name="Cheshatsang Y."/>
            <person name="Chuda L."/>
            <person name="Citroen M."/>
            <person name="Collymore A."/>
            <person name="Cooke P."/>
            <person name="Costello M."/>
            <person name="D'Aco K."/>
            <person name="Daza R."/>
            <person name="De Haan G."/>
            <person name="DeGray S."/>
            <person name="DeMaso C."/>
            <person name="Dhargay N."/>
            <person name="Dooley K."/>
            <person name="Dooley E."/>
            <person name="Doricent M."/>
            <person name="Dorje P."/>
            <person name="Dorjee K."/>
            <person name="Dupes A."/>
            <person name="Elong R."/>
            <person name="Falk J."/>
            <person name="Farina A."/>
            <person name="Faro S."/>
            <person name="Ferguson D."/>
            <person name="Fisher S."/>
            <person name="Foley C.D."/>
            <person name="Franke A."/>
            <person name="Friedrich D."/>
            <person name="Gadbois L."/>
            <person name="Gearin G."/>
            <person name="Gearin C.R."/>
            <person name="Giannoukos G."/>
            <person name="Goode T."/>
            <person name="Graham J."/>
            <person name="Grandbois E."/>
            <person name="Grewal S."/>
            <person name="Gyaltsen K."/>
            <person name="Hafez N."/>
            <person name="Hagos B."/>
            <person name="Hall J."/>
            <person name="Henson C."/>
            <person name="Hollinger A."/>
            <person name="Honan T."/>
            <person name="Huard M.D."/>
            <person name="Hughes L."/>
            <person name="Hurhula B."/>
            <person name="Husby M.E."/>
            <person name="Kamat A."/>
            <person name="Kanga B."/>
            <person name="Kashin S."/>
            <person name="Khazanovich D."/>
            <person name="Kisner P."/>
            <person name="Lance K."/>
            <person name="Lara M."/>
            <person name="Lee W."/>
            <person name="Lennon N."/>
            <person name="Letendre F."/>
            <person name="LeVine R."/>
            <person name="Lipovsky A."/>
            <person name="Liu X."/>
            <person name="Liu J."/>
            <person name="Liu S."/>
            <person name="Lokyitsang T."/>
            <person name="Lokyitsang Y."/>
            <person name="Lubonja R."/>
            <person name="Lui A."/>
            <person name="MacDonald P."/>
            <person name="Magnisalis V."/>
            <person name="Maru K."/>
            <person name="Matthews C."/>
            <person name="McCusker W."/>
            <person name="McDonough S."/>
            <person name="Mehta T."/>
            <person name="Meldrim J."/>
            <person name="Meneus L."/>
            <person name="Mihai O."/>
            <person name="Mihalev A."/>
            <person name="Mihova T."/>
            <person name="Mittelman R."/>
            <person name="Mlenga V."/>
            <person name="Montmayeur A."/>
            <person name="Mulrain L."/>
            <person name="Navidi A."/>
            <person name="Naylor J."/>
            <person name="Negash T."/>
            <person name="Nguyen T."/>
            <person name="Nguyen N."/>
            <person name="Nicol R."/>
            <person name="Norbu C."/>
            <person name="Norbu N."/>
            <person name="Novod N."/>
            <person name="O'Neill B."/>
            <person name="Osman S."/>
            <person name="Markiewicz E."/>
            <person name="Oyono O.L."/>
            <person name="Patti C."/>
            <person name="Phunkhang P."/>
            <person name="Pierre F."/>
            <person name="Priest M."/>
            <person name="Raghuraman S."/>
            <person name="Rege F."/>
            <person name="Reyes R."/>
            <person name="Rise C."/>
            <person name="Rogov P."/>
            <person name="Ross K."/>
            <person name="Ryan E."/>
            <person name="Settipalli S."/>
            <person name="Shea T."/>
            <person name="Sherpa N."/>
            <person name="Shi L."/>
            <person name="Shih D."/>
            <person name="Sparrow T."/>
            <person name="Spaulding J."/>
            <person name="Stalker J."/>
            <person name="Stange-Thomann N."/>
            <person name="Stavropoulos S."/>
            <person name="Stone C."/>
            <person name="Strader C."/>
            <person name="Tesfaye S."/>
            <person name="Thomson T."/>
            <person name="Thoulutsang Y."/>
            <person name="Thoulutsang D."/>
            <person name="Topham K."/>
            <person name="Topping I."/>
            <person name="Tsamla T."/>
            <person name="Vassiliev H."/>
            <person name="Vo A."/>
            <person name="Wangchuk T."/>
            <person name="Wangdi T."/>
            <person name="Weiand M."/>
            <person name="Wilkinson J."/>
            <person name="Wilson A."/>
            <person name="Yadav S."/>
            <person name="Young G."/>
            <person name="Yu Q."/>
            <person name="Zembek L."/>
            <person name="Zhong D."/>
            <person name="Zimmer A."/>
            <person name="Zwirko Z."/>
            <person name="Jaffe D.B."/>
            <person name="Alvarez P."/>
            <person name="Brockman W."/>
            <person name="Butler J."/>
            <person name="Chin C."/>
            <person name="Gnerre S."/>
            <person name="Grabherr M."/>
            <person name="Kleber M."/>
            <person name="Mauceli E."/>
            <person name="MacCallum I."/>
        </authorList>
    </citation>
    <scope>NUCLEOTIDE SEQUENCE [LARGE SCALE GENOMIC DNA]</scope>
    <source>
        <strain evidence="2">Tucson 15081-1352.22</strain>
    </source>
</reference>
<protein>
    <submittedName>
        <fullName evidence="1">Uncharacterized protein</fullName>
    </submittedName>
</protein>
<evidence type="ECO:0000313" key="2">
    <source>
        <dbReference type="Proteomes" id="UP000009192"/>
    </source>
</evidence>
<proteinExistence type="predicted"/>